<dbReference type="Proteomes" id="UP000189670">
    <property type="component" value="Unassembled WGS sequence"/>
</dbReference>
<dbReference type="PANTHER" id="PTHR40036">
    <property type="entry name" value="MACROCIN O-METHYLTRANSFERASE"/>
    <property type="match status" value="1"/>
</dbReference>
<protein>
    <submittedName>
        <fullName evidence="1">Macrocin-O-methyltransferase</fullName>
    </submittedName>
</protein>
<proteinExistence type="predicted"/>
<organism evidence="1 2">
    <name type="scientific">Candidatus Magnetoglobus multicellularis str. Araruama</name>
    <dbReference type="NCBI Taxonomy" id="890399"/>
    <lineage>
        <taxon>Bacteria</taxon>
        <taxon>Pseudomonadati</taxon>
        <taxon>Thermodesulfobacteriota</taxon>
        <taxon>Desulfobacteria</taxon>
        <taxon>Desulfobacterales</taxon>
        <taxon>Desulfobacteraceae</taxon>
        <taxon>Candidatus Magnetoglobus</taxon>
    </lineage>
</organism>
<dbReference type="Pfam" id="PF05711">
    <property type="entry name" value="TylF"/>
    <property type="match status" value="1"/>
</dbReference>
<accession>A0A1V1NSL9</accession>
<sequence>MLVSTVQNYTMLSEPRLFSLFSLAKSVCLKDIPGNFVECGVAAGGASGLLSAVIKRYSKRPRLLYAFDSFEGMPEPSIHDTLINGKSADSTGWATGTCSATEQSLLEVCKRLGTTDIVKPIKGYFEQTLPTMKKQIGNIAFLHMDGDWYESTKAILQNLYHRIVDNGIIQVDDYGHWAGCKKAIHEYESQNNLKFVINNIDGTGVWFCKK</sequence>
<name>A0A1V1NSL9_9BACT</name>
<dbReference type="InterPro" id="IPR008884">
    <property type="entry name" value="TylF_MeTrfase"/>
</dbReference>
<dbReference type="InterPro" id="IPR029063">
    <property type="entry name" value="SAM-dependent_MTases_sf"/>
</dbReference>
<dbReference type="EMBL" id="ATBP01002706">
    <property type="protein sequence ID" value="ETR65561.1"/>
    <property type="molecule type" value="Genomic_DNA"/>
</dbReference>
<comment type="caution">
    <text evidence="1">The sequence shown here is derived from an EMBL/GenBank/DDBJ whole genome shotgun (WGS) entry which is preliminary data.</text>
</comment>
<dbReference type="GO" id="GO:0032259">
    <property type="term" value="P:methylation"/>
    <property type="evidence" value="ECO:0007669"/>
    <property type="project" value="UniProtKB-KW"/>
</dbReference>
<dbReference type="PANTHER" id="PTHR40036:SF1">
    <property type="entry name" value="MACROCIN O-METHYLTRANSFERASE"/>
    <property type="match status" value="1"/>
</dbReference>
<reference evidence="2" key="1">
    <citation type="submission" date="2012-11" db="EMBL/GenBank/DDBJ databases">
        <authorList>
            <person name="Lucero-Rivera Y.E."/>
            <person name="Tovar-Ramirez D."/>
        </authorList>
    </citation>
    <scope>NUCLEOTIDE SEQUENCE [LARGE SCALE GENOMIC DNA]</scope>
    <source>
        <strain evidence="2">Araruama</strain>
    </source>
</reference>
<evidence type="ECO:0000313" key="1">
    <source>
        <dbReference type="EMBL" id="ETR65561.1"/>
    </source>
</evidence>
<keyword evidence="1" id="KW-0489">Methyltransferase</keyword>
<evidence type="ECO:0000313" key="2">
    <source>
        <dbReference type="Proteomes" id="UP000189670"/>
    </source>
</evidence>
<gene>
    <name evidence="1" type="ORF">OMM_06004</name>
</gene>
<dbReference type="Gene3D" id="3.40.50.150">
    <property type="entry name" value="Vaccinia Virus protein VP39"/>
    <property type="match status" value="1"/>
</dbReference>
<dbReference type="SUPFAM" id="SSF53335">
    <property type="entry name" value="S-adenosyl-L-methionine-dependent methyltransferases"/>
    <property type="match status" value="1"/>
</dbReference>
<dbReference type="GO" id="GO:0008168">
    <property type="term" value="F:methyltransferase activity"/>
    <property type="evidence" value="ECO:0007669"/>
    <property type="project" value="UniProtKB-KW"/>
</dbReference>
<dbReference type="AlphaFoldDB" id="A0A1V1NSL9"/>
<keyword evidence="1" id="KW-0808">Transferase</keyword>